<proteinExistence type="predicted"/>
<dbReference type="GO" id="GO:0016020">
    <property type="term" value="C:membrane"/>
    <property type="evidence" value="ECO:0007669"/>
    <property type="project" value="UniProtKB-SubCell"/>
</dbReference>
<dbReference type="InterPro" id="IPR020635">
    <property type="entry name" value="Tyr_kinase_cat_dom"/>
</dbReference>
<keyword evidence="11 19" id="KW-1133">Transmembrane helix</keyword>
<dbReference type="Gene3D" id="3.30.200.20">
    <property type="entry name" value="Phosphorylase Kinase, domain 1"/>
    <property type="match status" value="1"/>
</dbReference>
<feature type="domain" description="Protein kinase" evidence="20">
    <location>
        <begin position="426"/>
        <end position="607"/>
    </location>
</feature>
<dbReference type="PANTHER" id="PTHR47974:SF3">
    <property type="entry name" value="RECEPTOR-LIKE SERINE_THREONINE-PROTEIN KINASE"/>
    <property type="match status" value="1"/>
</dbReference>
<comment type="subcellular location">
    <subcellularLocation>
        <location evidence="1">Membrane</location>
        <topology evidence="1">Single-pass type I membrane protein</topology>
    </subcellularLocation>
</comment>
<dbReference type="PROSITE" id="PS00107">
    <property type="entry name" value="PROTEIN_KINASE_ATP"/>
    <property type="match status" value="1"/>
</dbReference>
<evidence type="ECO:0000259" key="20">
    <source>
        <dbReference type="PROSITE" id="PS50011"/>
    </source>
</evidence>
<dbReference type="InterPro" id="IPR011009">
    <property type="entry name" value="Kinase-like_dom_sf"/>
</dbReference>
<evidence type="ECO:0000256" key="7">
    <source>
        <dbReference type="ARBA" id="ARBA00022729"/>
    </source>
</evidence>
<evidence type="ECO:0000256" key="9">
    <source>
        <dbReference type="ARBA" id="ARBA00022777"/>
    </source>
</evidence>
<keyword evidence="10 18" id="KW-0067">ATP-binding</keyword>
<dbReference type="OrthoDB" id="619632at2759"/>
<dbReference type="Pfam" id="PF01453">
    <property type="entry name" value="B_lectin"/>
    <property type="match status" value="1"/>
</dbReference>
<dbReference type="SUPFAM" id="SSF56112">
    <property type="entry name" value="Protein kinase-like (PK-like)"/>
    <property type="match status" value="1"/>
</dbReference>
<keyword evidence="7" id="KW-0732">Signal</keyword>
<evidence type="ECO:0000259" key="21">
    <source>
        <dbReference type="PROSITE" id="PS50927"/>
    </source>
</evidence>
<dbReference type="GO" id="GO:0004674">
    <property type="term" value="F:protein serine/threonine kinase activity"/>
    <property type="evidence" value="ECO:0007669"/>
    <property type="project" value="UniProtKB-KW"/>
</dbReference>
<comment type="caution">
    <text evidence="22">The sequence shown here is derived from an EMBL/GenBank/DDBJ whole genome shotgun (WGS) entry which is preliminary data.</text>
</comment>
<evidence type="ECO:0000256" key="4">
    <source>
        <dbReference type="ARBA" id="ARBA00022536"/>
    </source>
</evidence>
<dbReference type="EMBL" id="BJWL01000021">
    <property type="protein sequence ID" value="GFZ10211.1"/>
    <property type="molecule type" value="Genomic_DNA"/>
</dbReference>
<evidence type="ECO:0000256" key="19">
    <source>
        <dbReference type="SAM" id="Phobius"/>
    </source>
</evidence>
<dbReference type="PROSITE" id="PS50011">
    <property type="entry name" value="PROTEIN_KINASE_DOM"/>
    <property type="match status" value="1"/>
</dbReference>
<feature type="transmembrane region" description="Helical" evidence="19">
    <location>
        <begin position="369"/>
        <end position="392"/>
    </location>
</feature>
<dbReference type="InterPro" id="IPR000719">
    <property type="entry name" value="Prot_kinase_dom"/>
</dbReference>
<keyword evidence="4" id="KW-0245">EGF-like domain</keyword>
<dbReference type="GO" id="GO:0048544">
    <property type="term" value="P:recognition of pollen"/>
    <property type="evidence" value="ECO:0007669"/>
    <property type="project" value="InterPro"/>
</dbReference>
<dbReference type="InterPro" id="IPR001480">
    <property type="entry name" value="Bulb-type_lectin_dom"/>
</dbReference>
<evidence type="ECO:0000256" key="13">
    <source>
        <dbReference type="ARBA" id="ARBA00023157"/>
    </source>
</evidence>
<dbReference type="PROSITE" id="PS50927">
    <property type="entry name" value="BULB_LECTIN"/>
    <property type="match status" value="1"/>
</dbReference>
<evidence type="ECO:0000256" key="11">
    <source>
        <dbReference type="ARBA" id="ARBA00022989"/>
    </source>
</evidence>
<comment type="catalytic activity">
    <reaction evidence="16">
        <text>L-threonyl-[protein] + ATP = O-phospho-L-threonyl-[protein] + ADP + H(+)</text>
        <dbReference type="Rhea" id="RHEA:46608"/>
        <dbReference type="Rhea" id="RHEA-COMP:11060"/>
        <dbReference type="Rhea" id="RHEA-COMP:11605"/>
        <dbReference type="ChEBI" id="CHEBI:15378"/>
        <dbReference type="ChEBI" id="CHEBI:30013"/>
        <dbReference type="ChEBI" id="CHEBI:30616"/>
        <dbReference type="ChEBI" id="CHEBI:61977"/>
        <dbReference type="ChEBI" id="CHEBI:456216"/>
        <dbReference type="EC" id="2.7.11.1"/>
    </reaction>
</comment>
<dbReference type="SMART" id="SM00219">
    <property type="entry name" value="TyrKc"/>
    <property type="match status" value="1"/>
</dbReference>
<dbReference type="SUPFAM" id="SSF51110">
    <property type="entry name" value="alpha-D-mannose-specific plant lectins"/>
    <property type="match status" value="1"/>
</dbReference>
<keyword evidence="13" id="KW-1015">Disulfide bond</keyword>
<keyword evidence="3" id="KW-0723">Serine/threonine-protein kinase</keyword>
<name>A0A7J0GHK9_9ERIC</name>
<keyword evidence="9" id="KW-0418">Kinase</keyword>
<keyword evidence="15" id="KW-0325">Glycoprotein</keyword>
<dbReference type="CDD" id="cd00028">
    <property type="entry name" value="B_lectin"/>
    <property type="match status" value="1"/>
</dbReference>
<gene>
    <name evidence="22" type="ORF">Acr_21g0008100</name>
</gene>
<evidence type="ECO:0000256" key="3">
    <source>
        <dbReference type="ARBA" id="ARBA00022527"/>
    </source>
</evidence>
<dbReference type="InterPro" id="IPR036426">
    <property type="entry name" value="Bulb-type_lectin_dom_sf"/>
</dbReference>
<dbReference type="Proteomes" id="UP000585474">
    <property type="component" value="Unassembled WGS sequence"/>
</dbReference>
<evidence type="ECO:0000256" key="10">
    <source>
        <dbReference type="ARBA" id="ARBA00022840"/>
    </source>
</evidence>
<feature type="domain" description="Bulb-type lectin" evidence="21">
    <location>
        <begin position="1"/>
        <end position="69"/>
    </location>
</feature>
<evidence type="ECO:0000256" key="6">
    <source>
        <dbReference type="ARBA" id="ARBA00022692"/>
    </source>
</evidence>
<dbReference type="GO" id="GO:0005524">
    <property type="term" value="F:ATP binding"/>
    <property type="evidence" value="ECO:0007669"/>
    <property type="project" value="UniProtKB-UniRule"/>
</dbReference>
<evidence type="ECO:0000256" key="14">
    <source>
        <dbReference type="ARBA" id="ARBA00023170"/>
    </source>
</evidence>
<evidence type="ECO:0000313" key="22">
    <source>
        <dbReference type="EMBL" id="GFZ10211.1"/>
    </source>
</evidence>
<dbReference type="InterPro" id="IPR017441">
    <property type="entry name" value="Protein_kinase_ATP_BS"/>
</dbReference>
<evidence type="ECO:0000256" key="17">
    <source>
        <dbReference type="ARBA" id="ARBA00048679"/>
    </source>
</evidence>
<evidence type="ECO:0000256" key="15">
    <source>
        <dbReference type="ARBA" id="ARBA00023180"/>
    </source>
</evidence>
<dbReference type="Pfam" id="PF00069">
    <property type="entry name" value="Pkinase"/>
    <property type="match status" value="1"/>
</dbReference>
<keyword evidence="23" id="KW-1185">Reference proteome</keyword>
<evidence type="ECO:0000256" key="8">
    <source>
        <dbReference type="ARBA" id="ARBA00022741"/>
    </source>
</evidence>
<dbReference type="Gene3D" id="2.90.10.10">
    <property type="entry name" value="Bulb-type lectin domain"/>
    <property type="match status" value="2"/>
</dbReference>
<keyword evidence="6 19" id="KW-0812">Transmembrane</keyword>
<evidence type="ECO:0000256" key="16">
    <source>
        <dbReference type="ARBA" id="ARBA00047899"/>
    </source>
</evidence>
<sequence>MANRDHPVNGRFSKLSLLKNGNLILTDATRITVWASDTVSLSPVQLQLWDTGNLVLRASETVILWQSFDFPTDTLLPNQPLTRNSKLVSSRSQTNYSSGYYKLFFDNDNLLRLLFDGPELVSSFYWPQPWLNSWEAGRTSYNNSRTANFDSSGHFTSTDELEFFATDYGVGVQRRLTVDVDGNIRMYSLDESAKKWKFAWQAISQPCTIHGVCGPNALCTYVPGERFDRRCSCLPGYRARNQTDWSLGCELDFSRSCNGSESGFLQLPNVEFYGVVTATGSNTDMTTVTVSITDLATTVVTTTAIQSHRCLTGIVLRVFGDSLYLRLPKSSLSSYPSIGEDFMLNCSDPISLELGRSYKKPQENGRLQFMVWVACVFGGVELICIFLIWLFLYRTHDDSGVSPQGYLQVASGFRQFTYDELKKASGNFREVIGRGGGGIVYKGRLSDHRVAAIKRLNDASQGEAEFLAEINTIGRVNHMNLIEIWGYCVQGKHRLLVYEYMKFGSLAEKSQFRQTRLGEESPMVGPHDESRDLGEMEQRGLVRWVREKFNGNGSIESRLDEIIGPVMKDGYDVRKMQVLVEVALQCVEEDKICQTHHEGGGREASAP</sequence>
<dbReference type="EC" id="2.7.11.1" evidence="2"/>
<dbReference type="PANTHER" id="PTHR47974">
    <property type="entry name" value="OS07G0415500 PROTEIN"/>
    <property type="match status" value="1"/>
</dbReference>
<dbReference type="CDD" id="cd00053">
    <property type="entry name" value="EGF"/>
    <property type="match status" value="1"/>
</dbReference>
<evidence type="ECO:0000313" key="23">
    <source>
        <dbReference type="Proteomes" id="UP000585474"/>
    </source>
</evidence>
<dbReference type="AlphaFoldDB" id="A0A7J0GHK9"/>
<feature type="binding site" evidence="18">
    <location>
        <position position="454"/>
    </location>
    <ligand>
        <name>ATP</name>
        <dbReference type="ChEBI" id="CHEBI:30616"/>
    </ligand>
</feature>
<dbReference type="FunFam" id="3.30.200.20:FF:000059">
    <property type="entry name" value="S-receptor-like serine/threonine-protein kinase"/>
    <property type="match status" value="1"/>
</dbReference>
<keyword evidence="14" id="KW-0675">Receptor</keyword>
<evidence type="ECO:0000256" key="18">
    <source>
        <dbReference type="PROSITE-ProRule" id="PRU10141"/>
    </source>
</evidence>
<keyword evidence="12 19" id="KW-0472">Membrane</keyword>
<evidence type="ECO:0000256" key="5">
    <source>
        <dbReference type="ARBA" id="ARBA00022679"/>
    </source>
</evidence>
<reference evidence="22 23" key="1">
    <citation type="submission" date="2019-07" db="EMBL/GenBank/DDBJ databases">
        <title>De Novo Assembly of kiwifruit Actinidia rufa.</title>
        <authorList>
            <person name="Sugita-Konishi S."/>
            <person name="Sato K."/>
            <person name="Mori E."/>
            <person name="Abe Y."/>
            <person name="Kisaki G."/>
            <person name="Hamano K."/>
            <person name="Suezawa K."/>
            <person name="Otani M."/>
            <person name="Fukuda T."/>
            <person name="Manabe T."/>
            <person name="Gomi K."/>
            <person name="Tabuchi M."/>
            <person name="Akimitsu K."/>
            <person name="Kataoka I."/>
        </authorList>
    </citation>
    <scope>NUCLEOTIDE SEQUENCE [LARGE SCALE GENOMIC DNA]</scope>
    <source>
        <strain evidence="23">cv. Fuchu</strain>
    </source>
</reference>
<protein>
    <recommendedName>
        <fullName evidence="2">non-specific serine/threonine protein kinase</fullName>
        <ecNumber evidence="2">2.7.11.1</ecNumber>
    </recommendedName>
</protein>
<dbReference type="GO" id="GO:0004713">
    <property type="term" value="F:protein tyrosine kinase activity"/>
    <property type="evidence" value="ECO:0007669"/>
    <property type="project" value="InterPro"/>
</dbReference>
<keyword evidence="5" id="KW-0808">Transferase</keyword>
<evidence type="ECO:0000256" key="1">
    <source>
        <dbReference type="ARBA" id="ARBA00004479"/>
    </source>
</evidence>
<keyword evidence="8 18" id="KW-0547">Nucleotide-binding</keyword>
<accession>A0A7J0GHK9</accession>
<dbReference type="InterPro" id="IPR000858">
    <property type="entry name" value="S_locus_glycoprot_dom"/>
</dbReference>
<comment type="catalytic activity">
    <reaction evidence="17">
        <text>L-seryl-[protein] + ATP = O-phospho-L-seryl-[protein] + ADP + H(+)</text>
        <dbReference type="Rhea" id="RHEA:17989"/>
        <dbReference type="Rhea" id="RHEA-COMP:9863"/>
        <dbReference type="Rhea" id="RHEA-COMP:11604"/>
        <dbReference type="ChEBI" id="CHEBI:15378"/>
        <dbReference type="ChEBI" id="CHEBI:29999"/>
        <dbReference type="ChEBI" id="CHEBI:30616"/>
        <dbReference type="ChEBI" id="CHEBI:83421"/>
        <dbReference type="ChEBI" id="CHEBI:456216"/>
        <dbReference type="EC" id="2.7.11.1"/>
    </reaction>
</comment>
<evidence type="ECO:0000256" key="2">
    <source>
        <dbReference type="ARBA" id="ARBA00012513"/>
    </source>
</evidence>
<evidence type="ECO:0000256" key="12">
    <source>
        <dbReference type="ARBA" id="ARBA00023136"/>
    </source>
</evidence>
<organism evidence="22 23">
    <name type="scientific">Actinidia rufa</name>
    <dbReference type="NCBI Taxonomy" id="165716"/>
    <lineage>
        <taxon>Eukaryota</taxon>
        <taxon>Viridiplantae</taxon>
        <taxon>Streptophyta</taxon>
        <taxon>Embryophyta</taxon>
        <taxon>Tracheophyta</taxon>
        <taxon>Spermatophyta</taxon>
        <taxon>Magnoliopsida</taxon>
        <taxon>eudicotyledons</taxon>
        <taxon>Gunneridae</taxon>
        <taxon>Pentapetalae</taxon>
        <taxon>asterids</taxon>
        <taxon>Ericales</taxon>
        <taxon>Actinidiaceae</taxon>
        <taxon>Actinidia</taxon>
    </lineage>
</organism>
<dbReference type="Pfam" id="PF00954">
    <property type="entry name" value="S_locus_glycop"/>
    <property type="match status" value="1"/>
</dbReference>